<feature type="compositionally biased region" description="Basic and acidic residues" evidence="1">
    <location>
        <begin position="8"/>
        <end position="24"/>
    </location>
</feature>
<sequence length="157" mass="17146">MSEFSPEISEKPPEISEKPSEARRMTTRAEAALLIRTLAEPRPVGDSVKAAINRAAARVSQFLQEPMRYGRAEDIWRREARRISAAEMDALRAATGERPLAEQGCALAEVADSLERLAAGLAAGEARVDPDQLRRAAREARQSARALGRLADARAEV</sequence>
<organism evidence="2 3">
    <name type="scientific">Methylobacterium oryzihabitans</name>
    <dbReference type="NCBI Taxonomy" id="2499852"/>
    <lineage>
        <taxon>Bacteria</taxon>
        <taxon>Pseudomonadati</taxon>
        <taxon>Pseudomonadota</taxon>
        <taxon>Alphaproteobacteria</taxon>
        <taxon>Hyphomicrobiales</taxon>
        <taxon>Methylobacteriaceae</taxon>
        <taxon>Methylobacterium</taxon>
    </lineage>
</organism>
<dbReference type="RefSeq" id="WP_127732678.1">
    <property type="nucleotide sequence ID" value="NZ_SACP01000023.1"/>
</dbReference>
<accession>A0A3S2V6U0</accession>
<evidence type="ECO:0000313" key="2">
    <source>
        <dbReference type="EMBL" id="RVU15222.1"/>
    </source>
</evidence>
<reference evidence="2 3" key="1">
    <citation type="submission" date="2019-01" db="EMBL/GenBank/DDBJ databases">
        <authorList>
            <person name="Chen W.-M."/>
        </authorList>
    </citation>
    <scope>NUCLEOTIDE SEQUENCE [LARGE SCALE GENOMIC DNA]</scope>
    <source>
        <strain evidence="2 3">TER-1</strain>
    </source>
</reference>
<dbReference type="AlphaFoldDB" id="A0A3S2V6U0"/>
<keyword evidence="3" id="KW-1185">Reference proteome</keyword>
<evidence type="ECO:0000256" key="1">
    <source>
        <dbReference type="SAM" id="MobiDB-lite"/>
    </source>
</evidence>
<dbReference type="EMBL" id="SACP01000023">
    <property type="protein sequence ID" value="RVU15222.1"/>
    <property type="molecule type" value="Genomic_DNA"/>
</dbReference>
<dbReference type="Proteomes" id="UP000286997">
    <property type="component" value="Unassembled WGS sequence"/>
</dbReference>
<feature type="region of interest" description="Disordered" evidence="1">
    <location>
        <begin position="1"/>
        <end position="24"/>
    </location>
</feature>
<proteinExistence type="predicted"/>
<dbReference type="OrthoDB" id="8456505at2"/>
<protein>
    <submittedName>
        <fullName evidence="2">Uncharacterized protein</fullName>
    </submittedName>
</protein>
<gene>
    <name evidence="2" type="ORF">EOE48_20665</name>
</gene>
<evidence type="ECO:0000313" key="3">
    <source>
        <dbReference type="Proteomes" id="UP000286997"/>
    </source>
</evidence>
<name>A0A3S2V6U0_9HYPH</name>
<comment type="caution">
    <text evidence="2">The sequence shown here is derived from an EMBL/GenBank/DDBJ whole genome shotgun (WGS) entry which is preliminary data.</text>
</comment>